<evidence type="ECO:0000256" key="1">
    <source>
        <dbReference type="SAM" id="MobiDB-lite"/>
    </source>
</evidence>
<feature type="compositionally biased region" description="Low complexity" evidence="1">
    <location>
        <begin position="591"/>
        <end position="608"/>
    </location>
</feature>
<gene>
    <name evidence="2" type="primary">Contig14212.g15144</name>
    <name evidence="2" type="ORF">STYLEM_591</name>
</gene>
<feature type="compositionally biased region" description="Polar residues" evidence="1">
    <location>
        <begin position="261"/>
        <end position="288"/>
    </location>
</feature>
<sequence>MSHISFTQPSNVSDLYQYSVDTNLDVPDNPHVSIVLKDILILSSTNSLTKEPQQQMNIGQWLQENILQTVQQRQIRHFKKVPIGGPFQIARLRLRPLKIGCDQEHAGQFTSGKQVEGEIRLCKLRCKNIRKDTSDEKYCLHPQQSARGESTQQDIKEEANKRIIGQGQSCIEQQSRDSSIPTKRDQLQIDDKFKQHKLQNLGYGTVSYNTVLTTPSKPSNWDKFIQKRIVSLEDSALKDKTAEELSKELTKRKLCRMLGNKSPSVQNSLTLSPSNAASRRMTRNNSKSSLDHSMDKDSKSTYELKSRDGYDIQDDDQSMEMGLLNQDFRQLSSSLSKQEINRSRENKSTSFHRLRTLKQIVKKIPQHVQHNEIDVFNHYNPHHHQHQHSQPNHKSLTKHPHSHNEIIRVGGGGLIATNKKPSKISYEVSVSNSGLASSYNQNLGVAYQNPRDSNNTSQNRDRELKIIQDEYFEEIDQFQKFSRKNSNSLAVLREIEQFRQNFEIEEEEEPVETNKNRLIRAKKKQGVKDFRNSGLSYSAIAQRTIKIRIPPQQDQQLKKLNKDIKYYHPQKKVHIPGQLSTMDLQLSTLESKQSNKSNTSSKQSKGKGINSKVYQ</sequence>
<dbReference type="InParanoid" id="A0A077ZQA9"/>
<organism evidence="2 3">
    <name type="scientific">Stylonychia lemnae</name>
    <name type="common">Ciliate</name>
    <dbReference type="NCBI Taxonomy" id="5949"/>
    <lineage>
        <taxon>Eukaryota</taxon>
        <taxon>Sar</taxon>
        <taxon>Alveolata</taxon>
        <taxon>Ciliophora</taxon>
        <taxon>Intramacronucleata</taxon>
        <taxon>Spirotrichea</taxon>
        <taxon>Stichotrichia</taxon>
        <taxon>Sporadotrichida</taxon>
        <taxon>Oxytrichidae</taxon>
        <taxon>Stylonychinae</taxon>
        <taxon>Stylonychia</taxon>
    </lineage>
</organism>
<keyword evidence="3" id="KW-1185">Reference proteome</keyword>
<dbReference type="Proteomes" id="UP000039865">
    <property type="component" value="Unassembled WGS sequence"/>
</dbReference>
<proteinExistence type="predicted"/>
<dbReference type="AlphaFoldDB" id="A0A077ZQA9"/>
<feature type="region of interest" description="Disordered" evidence="1">
    <location>
        <begin position="587"/>
        <end position="615"/>
    </location>
</feature>
<feature type="region of interest" description="Disordered" evidence="1">
    <location>
        <begin position="257"/>
        <end position="314"/>
    </location>
</feature>
<reference evidence="2 3" key="1">
    <citation type="submission" date="2014-06" db="EMBL/GenBank/DDBJ databases">
        <authorList>
            <person name="Swart Estienne"/>
        </authorList>
    </citation>
    <scope>NUCLEOTIDE SEQUENCE [LARGE SCALE GENOMIC DNA]</scope>
    <source>
        <strain evidence="2 3">130c</strain>
    </source>
</reference>
<dbReference type="EMBL" id="CCKQ01000564">
    <property type="protein sequence ID" value="CDW71644.1"/>
    <property type="molecule type" value="Genomic_DNA"/>
</dbReference>
<evidence type="ECO:0000313" key="2">
    <source>
        <dbReference type="EMBL" id="CDW71644.1"/>
    </source>
</evidence>
<evidence type="ECO:0000313" key="3">
    <source>
        <dbReference type="Proteomes" id="UP000039865"/>
    </source>
</evidence>
<accession>A0A077ZQA9</accession>
<name>A0A077ZQA9_STYLE</name>
<feature type="compositionally biased region" description="Basic and acidic residues" evidence="1">
    <location>
        <begin position="289"/>
        <end position="310"/>
    </location>
</feature>
<protein>
    <submittedName>
        <fullName evidence="2">Uncharacterized protein</fullName>
    </submittedName>
</protein>